<feature type="domain" description="Ionotropic glutamate receptor L-glutamate and glycine-binding" evidence="19">
    <location>
        <begin position="456"/>
        <end position="530"/>
    </location>
</feature>
<accession>A0A9N9WDS0</accession>
<reference evidence="20" key="1">
    <citation type="submission" date="2021-12" db="EMBL/GenBank/DDBJ databases">
        <authorList>
            <person name="King R."/>
        </authorList>
    </citation>
    <scope>NUCLEOTIDE SEQUENCE</scope>
</reference>
<evidence type="ECO:0000256" key="16">
    <source>
        <dbReference type="SAM" id="Phobius"/>
    </source>
</evidence>
<keyword evidence="5 16" id="KW-1133">Transmembrane helix</keyword>
<dbReference type="FunFam" id="1.10.287.70:FF:000010">
    <property type="entry name" value="Putative glutamate receptor ionotropic kainate 1"/>
    <property type="match status" value="1"/>
</dbReference>
<keyword evidence="2" id="KW-0813">Transport</keyword>
<evidence type="ECO:0000259" key="18">
    <source>
        <dbReference type="SMART" id="SM00079"/>
    </source>
</evidence>
<evidence type="ECO:0000256" key="10">
    <source>
        <dbReference type="ARBA" id="ARBA00023180"/>
    </source>
</evidence>
<evidence type="ECO:0000256" key="4">
    <source>
        <dbReference type="ARBA" id="ARBA00022692"/>
    </source>
</evidence>
<evidence type="ECO:0000256" key="14">
    <source>
        <dbReference type="ARBA" id="ARBA00034104"/>
    </source>
</evidence>
<keyword evidence="6" id="KW-0770">Synapse</keyword>
<dbReference type="GO" id="GO:0015276">
    <property type="term" value="F:ligand-gated monoatomic ion channel activity"/>
    <property type="evidence" value="ECO:0007669"/>
    <property type="project" value="InterPro"/>
</dbReference>
<dbReference type="SMART" id="SM00918">
    <property type="entry name" value="Lig_chan-Glu_bd"/>
    <property type="match status" value="1"/>
</dbReference>
<dbReference type="Pfam" id="PF01094">
    <property type="entry name" value="ANF_receptor"/>
    <property type="match status" value="1"/>
</dbReference>
<evidence type="ECO:0000313" key="20">
    <source>
        <dbReference type="EMBL" id="CAG9787778.1"/>
    </source>
</evidence>
<keyword evidence="17" id="KW-0732">Signal</keyword>
<evidence type="ECO:0000256" key="6">
    <source>
        <dbReference type="ARBA" id="ARBA00023018"/>
    </source>
</evidence>
<dbReference type="Gene3D" id="3.40.50.2300">
    <property type="match status" value="2"/>
</dbReference>
<protein>
    <submittedName>
        <fullName evidence="20">Uncharacterized protein</fullName>
    </submittedName>
</protein>
<evidence type="ECO:0000256" key="3">
    <source>
        <dbReference type="ARBA" id="ARBA00022475"/>
    </source>
</evidence>
<evidence type="ECO:0000256" key="13">
    <source>
        <dbReference type="ARBA" id="ARBA00023303"/>
    </source>
</evidence>
<evidence type="ECO:0000256" key="11">
    <source>
        <dbReference type="ARBA" id="ARBA00023257"/>
    </source>
</evidence>
<dbReference type="InterPro" id="IPR001320">
    <property type="entry name" value="Iontro_rcpt_C"/>
</dbReference>
<keyword evidence="11" id="KW-0628">Postsynaptic cell membrane</keyword>
<evidence type="ECO:0000256" key="7">
    <source>
        <dbReference type="ARBA" id="ARBA00023065"/>
    </source>
</evidence>
<feature type="domain" description="Ionotropic glutamate receptor C-terminal" evidence="18">
    <location>
        <begin position="446"/>
        <end position="825"/>
    </location>
</feature>
<feature type="chain" id="PRO_5040153451" evidence="17">
    <location>
        <begin position="18"/>
        <end position="946"/>
    </location>
</feature>
<evidence type="ECO:0000256" key="1">
    <source>
        <dbReference type="ARBA" id="ARBA00008685"/>
    </source>
</evidence>
<dbReference type="SUPFAM" id="SSF81324">
    <property type="entry name" value="Voltage-gated potassium channels"/>
    <property type="match status" value="1"/>
</dbReference>
<keyword evidence="3" id="KW-1003">Cell membrane</keyword>
<dbReference type="Gene3D" id="3.40.190.10">
    <property type="entry name" value="Periplasmic binding protein-like II"/>
    <property type="match status" value="3"/>
</dbReference>
<keyword evidence="10" id="KW-0325">Glycoprotein</keyword>
<dbReference type="SUPFAM" id="SSF53822">
    <property type="entry name" value="Periplasmic binding protein-like I"/>
    <property type="match status" value="1"/>
</dbReference>
<keyword evidence="4 16" id="KW-0812">Transmembrane</keyword>
<organism evidence="20 21">
    <name type="scientific">Diatraea saccharalis</name>
    <name type="common">sugarcane borer</name>
    <dbReference type="NCBI Taxonomy" id="40085"/>
    <lineage>
        <taxon>Eukaryota</taxon>
        <taxon>Metazoa</taxon>
        <taxon>Ecdysozoa</taxon>
        <taxon>Arthropoda</taxon>
        <taxon>Hexapoda</taxon>
        <taxon>Insecta</taxon>
        <taxon>Pterygota</taxon>
        <taxon>Neoptera</taxon>
        <taxon>Endopterygota</taxon>
        <taxon>Lepidoptera</taxon>
        <taxon>Glossata</taxon>
        <taxon>Ditrysia</taxon>
        <taxon>Pyraloidea</taxon>
        <taxon>Crambidae</taxon>
        <taxon>Crambinae</taxon>
        <taxon>Diatraea</taxon>
    </lineage>
</organism>
<feature type="transmembrane region" description="Helical" evidence="16">
    <location>
        <begin position="850"/>
        <end position="873"/>
    </location>
</feature>
<evidence type="ECO:0000256" key="2">
    <source>
        <dbReference type="ARBA" id="ARBA00022448"/>
    </source>
</evidence>
<evidence type="ECO:0000256" key="12">
    <source>
        <dbReference type="ARBA" id="ARBA00023286"/>
    </source>
</evidence>
<feature type="signal peptide" evidence="17">
    <location>
        <begin position="1"/>
        <end position="17"/>
    </location>
</feature>
<evidence type="ECO:0000256" key="5">
    <source>
        <dbReference type="ARBA" id="ARBA00022989"/>
    </source>
</evidence>
<dbReference type="PANTHER" id="PTHR18966">
    <property type="entry name" value="IONOTROPIC GLUTAMATE RECEPTOR"/>
    <property type="match status" value="1"/>
</dbReference>
<dbReference type="EMBL" id="OU893349">
    <property type="protein sequence ID" value="CAG9787778.1"/>
    <property type="molecule type" value="Genomic_DNA"/>
</dbReference>
<dbReference type="AlphaFoldDB" id="A0A9N9WDS0"/>
<dbReference type="Proteomes" id="UP001153714">
    <property type="component" value="Chromosome 18"/>
</dbReference>
<keyword evidence="8 16" id="KW-0472">Membrane</keyword>
<dbReference type="InterPro" id="IPR028082">
    <property type="entry name" value="Peripla_BP_I"/>
</dbReference>
<dbReference type="InterPro" id="IPR015683">
    <property type="entry name" value="Ionotropic_Glu_rcpt"/>
</dbReference>
<dbReference type="SUPFAM" id="SSF53850">
    <property type="entry name" value="Periplasmic binding protein-like II"/>
    <property type="match status" value="1"/>
</dbReference>
<reference evidence="20" key="2">
    <citation type="submission" date="2022-10" db="EMBL/GenBank/DDBJ databases">
        <authorList>
            <consortium name="ENA_rothamsted_submissions"/>
            <consortium name="culmorum"/>
            <person name="King R."/>
        </authorList>
    </citation>
    <scope>NUCLEOTIDE SEQUENCE</scope>
</reference>
<dbReference type="SMART" id="SM00079">
    <property type="entry name" value="PBPe"/>
    <property type="match status" value="1"/>
</dbReference>
<keyword evidence="21" id="KW-1185">Reference proteome</keyword>
<proteinExistence type="inferred from homology"/>
<dbReference type="Pfam" id="PF10613">
    <property type="entry name" value="Lig_chan-Glu_bd"/>
    <property type="match status" value="1"/>
</dbReference>
<evidence type="ECO:0000256" key="15">
    <source>
        <dbReference type="SAM" id="MobiDB-lite"/>
    </source>
</evidence>
<keyword evidence="7" id="KW-0406">Ion transport</keyword>
<dbReference type="Pfam" id="PF00060">
    <property type="entry name" value="Lig_chan"/>
    <property type="match status" value="1"/>
</dbReference>
<dbReference type="GO" id="GO:0045211">
    <property type="term" value="C:postsynaptic membrane"/>
    <property type="evidence" value="ECO:0007669"/>
    <property type="project" value="UniProtKB-SubCell"/>
</dbReference>
<evidence type="ECO:0000313" key="21">
    <source>
        <dbReference type="Proteomes" id="UP001153714"/>
    </source>
</evidence>
<comment type="subcellular location">
    <subcellularLocation>
        <location evidence="14">Postsynaptic cell membrane</location>
        <topology evidence="14">Multi-pass membrane protein</topology>
    </subcellularLocation>
</comment>
<dbReference type="InterPro" id="IPR001828">
    <property type="entry name" value="ANF_lig-bd_rcpt"/>
</dbReference>
<name>A0A9N9WDS0_9NEOP</name>
<dbReference type="InterPro" id="IPR019594">
    <property type="entry name" value="Glu/Gly-bd"/>
</dbReference>
<evidence type="ECO:0000259" key="19">
    <source>
        <dbReference type="SMART" id="SM00918"/>
    </source>
</evidence>
<comment type="similarity">
    <text evidence="1">Belongs to the glutamate-gated ion channel (TC 1.A.10.1) family.</text>
</comment>
<feature type="region of interest" description="Disordered" evidence="15">
    <location>
        <begin position="129"/>
        <end position="159"/>
    </location>
</feature>
<keyword evidence="13" id="KW-0407">Ion channel</keyword>
<gene>
    <name evidence="20" type="ORF">DIATSA_LOCUS5636</name>
</gene>
<feature type="compositionally biased region" description="Acidic residues" evidence="15">
    <location>
        <begin position="131"/>
        <end position="157"/>
    </location>
</feature>
<keyword evidence="9" id="KW-0675">Receptor</keyword>
<evidence type="ECO:0000256" key="17">
    <source>
        <dbReference type="SAM" id="SignalP"/>
    </source>
</evidence>
<evidence type="ECO:0000256" key="9">
    <source>
        <dbReference type="ARBA" id="ARBA00023170"/>
    </source>
</evidence>
<keyword evidence="12" id="KW-1071">Ligand-gated ion channel</keyword>
<dbReference type="OrthoDB" id="5984008at2759"/>
<dbReference type="FunFam" id="3.40.190.10:FF:000061">
    <property type="entry name" value="Glutamate receptor, ionotropic kainate"/>
    <property type="match status" value="1"/>
</dbReference>
<sequence>MWYLVFIIFISIKLCTPQIRYVETPDISYQIAGIFESMVQTESCAFNESMRYRSLGAYRLNPILLKPSRTDSYSIWKELCANPTIRPIAVVGPLPPLSDGAIRDQCAAANIPHIHASWQIEEPDFYPSSEEITEDENADAENVEEEEEDENDEEAEQSDFKKMSINFYPDFEEIALAYAKLLKYYGWENFAALYEDDFGLLRIQKILAEHSTNHVITVRKLDPNMDNRHVFKELTKYQGNRILIDCDASRIMKYMNDSKALNMVNHYQHYILVTIEAYIVAEQLTEFNSNITWLSLSNYDTLRNPQHYLASRVGSWSYPATSSPLVTNFQTGALLMDDIAKHLLKALQSIEGSIQKPRSNICASDSEPWRYGAALQNAILQTNSSGATGTIVFDEFGRRTNYTLYVNEIYISKRQTIGTWESVNGTQINENRPTDENSISNQQSKHFIVISRKAKPYFYDKQKCEGEDCEEDDGEKYEGFSVDLVKHIFAILREEKFNYSYSFLHEEDKLWGKLDPKTKKWNGLIGDLLDQKADLAVCDLTITEERKKVVDFSVPFMSLGISILYTQKKEPDPELFSFLNPYSFDVWIHTATAYCVVSIVLFVCARISPADWENPQPCDKDPEELENIWNFKNCTWLTMGSIMTQGCDILPKALGSRWVCSMWWFFAMIVCQTYIAQLSASMTSALEDEPIHSVEDLAKQNKILYGAIASGSTMEFFKSSKDKMYRKIYDNMMANPVVLVDSNDEGEKRVLNGKNKYAFFMESCTIDYKLKRNCDLTKVGGELDSKDYGIAMPANSPFRSHINKAILKLKEHTILDEIKTKWWDTKYGAIKCPPKTDDSSVEGSLGMENLFGAFLVLMVGQVFCLFIAAAEFLNECRNIVVREQVTHKEVIIKELKASLNFFQLQKPVLRNPSRAPSRAASMNSETKLEKRAAILDNFMDFEKMMQ</sequence>
<evidence type="ECO:0000256" key="8">
    <source>
        <dbReference type="ARBA" id="ARBA00023136"/>
    </source>
</evidence>